<dbReference type="Pfam" id="PF01472">
    <property type="entry name" value="PUA"/>
    <property type="match status" value="1"/>
</dbReference>
<dbReference type="GO" id="GO:0005524">
    <property type="term" value="F:ATP binding"/>
    <property type="evidence" value="ECO:0007669"/>
    <property type="project" value="UniProtKB-KW"/>
</dbReference>
<evidence type="ECO:0000256" key="3">
    <source>
        <dbReference type="ARBA" id="ARBA00022650"/>
    </source>
</evidence>
<feature type="binding site" evidence="8">
    <location>
        <position position="145"/>
    </location>
    <ligand>
        <name>substrate</name>
    </ligand>
</feature>
<dbReference type="OrthoDB" id="9804434at2"/>
<proteinExistence type="inferred from homology"/>
<name>A0A132MGC0_HYDSH</name>
<evidence type="ECO:0000313" key="13">
    <source>
        <dbReference type="Proteomes" id="UP000244180"/>
    </source>
</evidence>
<dbReference type="InterPro" id="IPR001057">
    <property type="entry name" value="Glu/AcGlu_kinase"/>
</dbReference>
<comment type="subcellular location">
    <subcellularLocation>
        <location evidence="8">Cytoplasm</location>
    </subcellularLocation>
</comment>
<sequence>MARWVVKIGSSSLTGDDGRFRPDRLEALVDDIAGLRRAGQAVVLVSSGAVALGRDALGWRRPLTVPEKQAAAAVGQGMLMEHYRRAAARHGLVVGQLLLSRDDFDHRERYLHTRSTAEMLLSHGVLPIINENDTVAVDEIRVGDNDTLAARVAIALDAERLVLLTDTDGLYEADPRKVPGARRIERVEAWDDALLALAGGAGTSVGTGGMRTKLLAARLAVLAGIDVIIARAEPGVLQALYAGESRGTRFFPARRYAGKKRWLAAALRPAGAIVVDAGARDALVAGGKSLLFPGIVAVEGQFDEHATVTVRGPDGEEIGRGISRFGAADLRLLLERRAREGKGAVRGIGVVIHRDDFVLTVPAGGARPSKDARP</sequence>
<dbReference type="GO" id="GO:0003723">
    <property type="term" value="F:RNA binding"/>
    <property type="evidence" value="ECO:0007669"/>
    <property type="project" value="InterPro"/>
</dbReference>
<dbReference type="PIRSF" id="PIRSF000729">
    <property type="entry name" value="GK"/>
    <property type="match status" value="1"/>
</dbReference>
<dbReference type="GO" id="GO:0055129">
    <property type="term" value="P:L-proline biosynthetic process"/>
    <property type="evidence" value="ECO:0007669"/>
    <property type="project" value="UniProtKB-UniRule"/>
</dbReference>
<dbReference type="InterPro" id="IPR011529">
    <property type="entry name" value="Glu_5kinase"/>
</dbReference>
<evidence type="ECO:0000313" key="12">
    <source>
        <dbReference type="Proteomes" id="UP000243024"/>
    </source>
</evidence>
<dbReference type="GO" id="GO:0005829">
    <property type="term" value="C:cytosol"/>
    <property type="evidence" value="ECO:0007669"/>
    <property type="project" value="TreeGrafter"/>
</dbReference>
<feature type="domain" description="PUA" evidence="9">
    <location>
        <begin position="271"/>
        <end position="346"/>
    </location>
</feature>
<dbReference type="STRING" id="1484.SA87_07910"/>
<comment type="function">
    <text evidence="8">Catalyzes the transfer of a phosphate group to glutamate to form L-glutamate 5-phosphate.</text>
</comment>
<dbReference type="SUPFAM" id="SSF53633">
    <property type="entry name" value="Carbamate kinase-like"/>
    <property type="match status" value="1"/>
</dbReference>
<gene>
    <name evidence="8" type="primary">proB</name>
    <name evidence="11" type="ORF">HSCHL_2258</name>
    <name evidence="10" type="ORF">SA87_07910</name>
</gene>
<feature type="binding site" evidence="8">
    <location>
        <position position="133"/>
    </location>
    <ligand>
        <name>substrate</name>
    </ligand>
</feature>
<dbReference type="EC" id="2.7.2.11" evidence="8"/>
<dbReference type="UniPathway" id="UPA00098">
    <property type="reaction ID" value="UER00359"/>
</dbReference>
<dbReference type="Proteomes" id="UP000243024">
    <property type="component" value="Unassembled WGS sequence"/>
</dbReference>
<dbReference type="InterPro" id="IPR005715">
    <property type="entry name" value="Glu_5kinase/COase_Synthase"/>
</dbReference>
<dbReference type="HAMAP" id="MF_00456">
    <property type="entry name" value="ProB"/>
    <property type="match status" value="1"/>
</dbReference>
<dbReference type="PROSITE" id="PS50890">
    <property type="entry name" value="PUA"/>
    <property type="match status" value="1"/>
</dbReference>
<evidence type="ECO:0000313" key="10">
    <source>
        <dbReference type="EMBL" id="OAR05288.1"/>
    </source>
</evidence>
<dbReference type="AlphaFoldDB" id="A0A132MGC0"/>
<comment type="pathway">
    <text evidence="8">Amino-acid biosynthesis; L-proline biosynthesis; L-glutamate 5-semialdehyde from L-glutamate: step 1/2.</text>
</comment>
<comment type="catalytic activity">
    <reaction evidence="8">
        <text>L-glutamate + ATP = L-glutamyl 5-phosphate + ADP</text>
        <dbReference type="Rhea" id="RHEA:14877"/>
        <dbReference type="ChEBI" id="CHEBI:29985"/>
        <dbReference type="ChEBI" id="CHEBI:30616"/>
        <dbReference type="ChEBI" id="CHEBI:58274"/>
        <dbReference type="ChEBI" id="CHEBI:456216"/>
        <dbReference type="EC" id="2.7.2.11"/>
    </reaction>
</comment>
<evidence type="ECO:0000256" key="1">
    <source>
        <dbReference type="ARBA" id="ARBA00022490"/>
    </source>
</evidence>
<evidence type="ECO:0000313" key="11">
    <source>
        <dbReference type="EMBL" id="PTQ54667.1"/>
    </source>
</evidence>
<feature type="binding site" evidence="8">
    <location>
        <position position="47"/>
    </location>
    <ligand>
        <name>substrate</name>
    </ligand>
</feature>
<dbReference type="EMBL" id="PEBV01000002">
    <property type="protein sequence ID" value="PTQ54667.1"/>
    <property type="molecule type" value="Genomic_DNA"/>
</dbReference>
<dbReference type="InterPro" id="IPR002478">
    <property type="entry name" value="PUA"/>
</dbReference>
<feature type="binding site" evidence="8">
    <location>
        <begin position="165"/>
        <end position="166"/>
    </location>
    <ligand>
        <name>ATP</name>
        <dbReference type="ChEBI" id="CHEBI:30616"/>
    </ligand>
</feature>
<feature type="binding site" evidence="8">
    <location>
        <position position="7"/>
    </location>
    <ligand>
        <name>ATP</name>
        <dbReference type="ChEBI" id="CHEBI:30616"/>
    </ligand>
</feature>
<evidence type="ECO:0000256" key="4">
    <source>
        <dbReference type="ARBA" id="ARBA00022679"/>
    </source>
</evidence>
<evidence type="ECO:0000256" key="5">
    <source>
        <dbReference type="ARBA" id="ARBA00022741"/>
    </source>
</evidence>
<dbReference type="InterPro" id="IPR015947">
    <property type="entry name" value="PUA-like_sf"/>
</dbReference>
<dbReference type="PANTHER" id="PTHR43654">
    <property type="entry name" value="GLUTAMATE 5-KINASE"/>
    <property type="match status" value="1"/>
</dbReference>
<evidence type="ECO:0000256" key="6">
    <source>
        <dbReference type="ARBA" id="ARBA00022777"/>
    </source>
</evidence>
<dbReference type="NCBIfam" id="TIGR01027">
    <property type="entry name" value="proB"/>
    <property type="match status" value="1"/>
</dbReference>
<accession>A0A132MGC0</accession>
<dbReference type="CDD" id="cd21157">
    <property type="entry name" value="PUA_G5K"/>
    <property type="match status" value="1"/>
</dbReference>
<evidence type="ECO:0000256" key="7">
    <source>
        <dbReference type="ARBA" id="ARBA00022840"/>
    </source>
</evidence>
<keyword evidence="5 8" id="KW-0547">Nucleotide-binding</keyword>
<dbReference type="InterPro" id="IPR019797">
    <property type="entry name" value="Glutamate_5-kinase_CS"/>
</dbReference>
<feature type="binding site" evidence="8">
    <location>
        <begin position="207"/>
        <end position="213"/>
    </location>
    <ligand>
        <name>ATP</name>
        <dbReference type="ChEBI" id="CHEBI:30616"/>
    </ligand>
</feature>
<dbReference type="FunFam" id="3.40.1160.10:FF:000018">
    <property type="entry name" value="Glutamate 5-kinase"/>
    <property type="match status" value="1"/>
</dbReference>
<organism evidence="10 12">
    <name type="scientific">Hydrogenibacillus schlegelii</name>
    <name type="common">Bacillus schlegelii</name>
    <dbReference type="NCBI Taxonomy" id="1484"/>
    <lineage>
        <taxon>Bacteria</taxon>
        <taxon>Bacillati</taxon>
        <taxon>Bacillota</taxon>
        <taxon>Bacilli</taxon>
        <taxon>Bacillales</taxon>
        <taxon>Bacillales Family X. Incertae Sedis</taxon>
        <taxon>Hydrogenibacillus</taxon>
    </lineage>
</organism>
<dbReference type="InterPro" id="IPR041739">
    <property type="entry name" value="G5K_ProB"/>
</dbReference>
<keyword evidence="12" id="KW-1185">Reference proteome</keyword>
<keyword evidence="1 8" id="KW-0963">Cytoplasm</keyword>
<keyword evidence="4 8" id="KW-0808">Transferase</keyword>
<keyword evidence="3 8" id="KW-0641">Proline biosynthesis</keyword>
<dbReference type="PROSITE" id="PS00902">
    <property type="entry name" value="GLUTAMATE_5_KINASE"/>
    <property type="match status" value="1"/>
</dbReference>
<dbReference type="CDD" id="cd04242">
    <property type="entry name" value="AAK_G5K_ProB"/>
    <property type="match status" value="1"/>
</dbReference>
<dbReference type="InterPro" id="IPR036393">
    <property type="entry name" value="AceGlu_kinase-like_sf"/>
</dbReference>
<evidence type="ECO:0000256" key="8">
    <source>
        <dbReference type="HAMAP-Rule" id="MF_00456"/>
    </source>
</evidence>
<comment type="caution">
    <text evidence="10">The sequence shown here is derived from an EMBL/GenBank/DDBJ whole genome shotgun (WGS) entry which is preliminary data.</text>
</comment>
<dbReference type="EMBL" id="JXBB01000002">
    <property type="protein sequence ID" value="OAR05288.1"/>
    <property type="molecule type" value="Genomic_DNA"/>
</dbReference>
<comment type="similarity">
    <text evidence="8">Belongs to the glutamate 5-kinase family.</text>
</comment>
<evidence type="ECO:0000259" key="9">
    <source>
        <dbReference type="SMART" id="SM00359"/>
    </source>
</evidence>
<dbReference type="Gene3D" id="3.40.1160.10">
    <property type="entry name" value="Acetylglutamate kinase-like"/>
    <property type="match status" value="1"/>
</dbReference>
<dbReference type="Pfam" id="PF00696">
    <property type="entry name" value="AA_kinase"/>
    <property type="match status" value="1"/>
</dbReference>
<dbReference type="PRINTS" id="PR00474">
    <property type="entry name" value="GLU5KINASE"/>
</dbReference>
<keyword evidence="2 8" id="KW-0028">Amino-acid biosynthesis</keyword>
<reference evidence="10 12" key="1">
    <citation type="submission" date="2015-09" db="EMBL/GenBank/DDBJ databases">
        <title>Draft genome sequence of Hydrogenibacillus schlegelii DSM 2000.</title>
        <authorList>
            <person name="Hemp J."/>
        </authorList>
    </citation>
    <scope>NUCLEOTIDE SEQUENCE [LARGE SCALE GENOMIC DNA]</scope>
    <source>
        <strain evidence="10 12">MA 48</strain>
    </source>
</reference>
<keyword evidence="7 8" id="KW-0067">ATP-binding</keyword>
<reference evidence="11 13" key="2">
    <citation type="submission" date="2017-08" db="EMBL/GenBank/DDBJ databases">
        <title>Burning lignite coal seam in the remote Altai Mountains harbors a hydrogen-driven thermophilic microbial community.</title>
        <authorList>
            <person name="Kadnikov V.V."/>
            <person name="Mardanov A.V."/>
            <person name="Ivasenko D."/>
            <person name="Beletsky A.V."/>
            <person name="Karnachuk O.V."/>
            <person name="Ravin N.V."/>
        </authorList>
    </citation>
    <scope>NUCLEOTIDE SEQUENCE [LARGE SCALE GENOMIC DNA]</scope>
    <source>
        <strain evidence="11">AL33</strain>
    </source>
</reference>
<keyword evidence="6 8" id="KW-0418">Kinase</keyword>
<dbReference type="SMART" id="SM00359">
    <property type="entry name" value="PUA"/>
    <property type="match status" value="1"/>
</dbReference>
<dbReference type="RefSeq" id="WP_066198154.1">
    <property type="nucleotide sequence ID" value="NZ_CBCSAS010000001.1"/>
</dbReference>
<dbReference type="PANTHER" id="PTHR43654:SF1">
    <property type="entry name" value="ISOPENTENYL PHOSPHATE KINASE"/>
    <property type="match status" value="1"/>
</dbReference>
<dbReference type="GO" id="GO:0004349">
    <property type="term" value="F:glutamate 5-kinase activity"/>
    <property type="evidence" value="ECO:0007669"/>
    <property type="project" value="UniProtKB-UniRule"/>
</dbReference>
<dbReference type="Gene3D" id="2.30.130.10">
    <property type="entry name" value="PUA domain"/>
    <property type="match status" value="1"/>
</dbReference>
<protein>
    <recommendedName>
        <fullName evidence="8">Glutamate 5-kinase</fullName>
        <ecNumber evidence="8">2.7.2.11</ecNumber>
    </recommendedName>
    <alternativeName>
        <fullName evidence="8">Gamma-glutamyl kinase</fullName>
        <shortName evidence="8">GK</shortName>
    </alternativeName>
</protein>
<evidence type="ECO:0000256" key="2">
    <source>
        <dbReference type="ARBA" id="ARBA00022605"/>
    </source>
</evidence>
<dbReference type="InterPro" id="IPR036974">
    <property type="entry name" value="PUA_sf"/>
</dbReference>
<dbReference type="SUPFAM" id="SSF88697">
    <property type="entry name" value="PUA domain-like"/>
    <property type="match status" value="1"/>
</dbReference>
<dbReference type="InterPro" id="IPR001048">
    <property type="entry name" value="Asp/Glu/Uridylate_kinase"/>
</dbReference>
<dbReference type="Proteomes" id="UP000244180">
    <property type="component" value="Unassembled WGS sequence"/>
</dbReference>